<feature type="compositionally biased region" description="Low complexity" evidence="1">
    <location>
        <begin position="156"/>
        <end position="167"/>
    </location>
</feature>
<reference evidence="2 3" key="1">
    <citation type="journal article" date="2019" name="Genome Biol. Evol.">
        <title>Insights into the evolution of the New World diploid cottons (Gossypium, subgenus Houzingenia) based on genome sequencing.</title>
        <authorList>
            <person name="Grover C.E."/>
            <person name="Arick M.A. 2nd"/>
            <person name="Thrash A."/>
            <person name="Conover J.L."/>
            <person name="Sanders W.S."/>
            <person name="Peterson D.G."/>
            <person name="Frelichowski J.E."/>
            <person name="Scheffler J.A."/>
            <person name="Scheffler B.E."/>
            <person name="Wendel J.F."/>
        </authorList>
    </citation>
    <scope>NUCLEOTIDE SEQUENCE [LARGE SCALE GENOMIC DNA]</scope>
    <source>
        <strain evidence="2">5</strain>
        <tissue evidence="2">Leaf</tissue>
    </source>
</reference>
<keyword evidence="3" id="KW-1185">Reference proteome</keyword>
<gene>
    <name evidence="2" type="ORF">Gogos_003661</name>
</gene>
<organism evidence="2 3">
    <name type="scientific">Gossypium gossypioides</name>
    <name type="common">Mexican cotton</name>
    <name type="synonym">Selera gossypioides</name>
    <dbReference type="NCBI Taxonomy" id="34282"/>
    <lineage>
        <taxon>Eukaryota</taxon>
        <taxon>Viridiplantae</taxon>
        <taxon>Streptophyta</taxon>
        <taxon>Embryophyta</taxon>
        <taxon>Tracheophyta</taxon>
        <taxon>Spermatophyta</taxon>
        <taxon>Magnoliopsida</taxon>
        <taxon>eudicotyledons</taxon>
        <taxon>Gunneridae</taxon>
        <taxon>Pentapetalae</taxon>
        <taxon>rosids</taxon>
        <taxon>malvids</taxon>
        <taxon>Malvales</taxon>
        <taxon>Malvaceae</taxon>
        <taxon>Malvoideae</taxon>
        <taxon>Gossypium</taxon>
    </lineage>
</organism>
<accession>A0A7J9CN27</accession>
<dbReference type="EMBL" id="JABEZY010000011">
    <property type="protein sequence ID" value="MBA0749768.1"/>
    <property type="molecule type" value="Genomic_DNA"/>
</dbReference>
<sequence>MRFTKKDLCLYTPWNHWDLGDKWKESLTELVLMAIKMTKRTIEGENLESRNCALRGSKTDNKGNENFGKWGGSRGAHGPDGPARLPARNIRGARYPLREHISRPCPCEAYASSLLVTSFLRGLRELPLQASHTSYLCKHLTFPRGPQLTMPIGEHSSSGLGSSGSEI</sequence>
<evidence type="ECO:0000313" key="3">
    <source>
        <dbReference type="Proteomes" id="UP000593579"/>
    </source>
</evidence>
<protein>
    <submittedName>
        <fullName evidence="2">Uncharacterized protein</fullName>
    </submittedName>
</protein>
<evidence type="ECO:0000313" key="2">
    <source>
        <dbReference type="EMBL" id="MBA0749768.1"/>
    </source>
</evidence>
<feature type="region of interest" description="Disordered" evidence="1">
    <location>
        <begin position="63"/>
        <end position="85"/>
    </location>
</feature>
<dbReference type="AlphaFoldDB" id="A0A7J9CN27"/>
<proteinExistence type="predicted"/>
<comment type="caution">
    <text evidence="2">The sequence shown here is derived from an EMBL/GenBank/DDBJ whole genome shotgun (WGS) entry which is preliminary data.</text>
</comment>
<evidence type="ECO:0000256" key="1">
    <source>
        <dbReference type="SAM" id="MobiDB-lite"/>
    </source>
</evidence>
<feature type="region of interest" description="Disordered" evidence="1">
    <location>
        <begin position="148"/>
        <end position="167"/>
    </location>
</feature>
<name>A0A7J9CN27_GOSGO</name>
<dbReference type="OrthoDB" id="10471325at2759"/>
<dbReference type="Proteomes" id="UP000593579">
    <property type="component" value="Unassembled WGS sequence"/>
</dbReference>